<reference evidence="1 2" key="1">
    <citation type="submission" date="2018-06" db="EMBL/GenBank/DDBJ databases">
        <title>Genomic Encyclopedia of Type Strains, Phase III (KMG-III): the genomes of soil and plant-associated and newly described type strains.</title>
        <authorList>
            <person name="Whitman W."/>
        </authorList>
    </citation>
    <scope>NUCLEOTIDE SEQUENCE [LARGE SCALE GENOMIC DNA]</scope>
    <source>
        <strain evidence="1 2">JC5</strain>
    </source>
</reference>
<evidence type="ECO:0000313" key="2">
    <source>
        <dbReference type="Proteomes" id="UP000247584"/>
    </source>
</evidence>
<proteinExistence type="predicted"/>
<keyword evidence="2" id="KW-1185">Reference proteome</keyword>
<comment type="caution">
    <text evidence="1">The sequence shown here is derived from an EMBL/GenBank/DDBJ whole genome shotgun (WGS) entry which is preliminary data.</text>
</comment>
<name>A0ABX5PL02_9GAMM</name>
<dbReference type="Proteomes" id="UP000247584">
    <property type="component" value="Unassembled WGS sequence"/>
</dbReference>
<sequence>MISRHRFTKILLTLYLIGVNDLPGRKDKYPGVINKLTAMTQQTLENSLLLKQTIVVGIQHTGVKKDNANISRTIRCRVIYKG</sequence>
<evidence type="ECO:0000313" key="1">
    <source>
        <dbReference type="EMBL" id="PYE57125.1"/>
    </source>
</evidence>
<accession>A0ABX5PL02</accession>
<gene>
    <name evidence="1" type="ORF">C8J23_12454</name>
</gene>
<organism evidence="1 2">
    <name type="scientific">Shewanella chilikensis</name>
    <dbReference type="NCBI Taxonomy" id="558541"/>
    <lineage>
        <taxon>Bacteria</taxon>
        <taxon>Pseudomonadati</taxon>
        <taxon>Pseudomonadota</taxon>
        <taxon>Gammaproteobacteria</taxon>
        <taxon>Alteromonadales</taxon>
        <taxon>Shewanellaceae</taxon>
        <taxon>Shewanella</taxon>
    </lineage>
</organism>
<dbReference type="EMBL" id="QJSY01000024">
    <property type="protein sequence ID" value="PYE57125.1"/>
    <property type="molecule type" value="Genomic_DNA"/>
</dbReference>
<protein>
    <submittedName>
        <fullName evidence="1">Uncharacterized protein</fullName>
    </submittedName>
</protein>